<protein>
    <submittedName>
        <fullName evidence="2">Proline-rich protein 11</fullName>
    </submittedName>
</protein>
<feature type="region of interest" description="Disordered" evidence="1">
    <location>
        <begin position="1"/>
        <end position="58"/>
    </location>
</feature>
<name>A0A2P2IIU8_RHIMU</name>
<dbReference type="PANTHER" id="PTHR36078:SF2">
    <property type="entry name" value="OS09G0473966 PROTEIN"/>
    <property type="match status" value="1"/>
</dbReference>
<organism evidence="2">
    <name type="scientific">Rhizophora mucronata</name>
    <name type="common">Asiatic mangrove</name>
    <dbReference type="NCBI Taxonomy" id="61149"/>
    <lineage>
        <taxon>Eukaryota</taxon>
        <taxon>Viridiplantae</taxon>
        <taxon>Streptophyta</taxon>
        <taxon>Embryophyta</taxon>
        <taxon>Tracheophyta</taxon>
        <taxon>Spermatophyta</taxon>
        <taxon>Magnoliopsida</taxon>
        <taxon>eudicotyledons</taxon>
        <taxon>Gunneridae</taxon>
        <taxon>Pentapetalae</taxon>
        <taxon>rosids</taxon>
        <taxon>fabids</taxon>
        <taxon>Malpighiales</taxon>
        <taxon>Rhizophoraceae</taxon>
        <taxon>Rhizophora</taxon>
    </lineage>
</organism>
<reference evidence="2" key="1">
    <citation type="submission" date="2018-02" db="EMBL/GenBank/DDBJ databases">
        <title>Rhizophora mucronata_Transcriptome.</title>
        <authorList>
            <person name="Meera S.P."/>
            <person name="Sreeshan A."/>
            <person name="Augustine A."/>
        </authorList>
    </citation>
    <scope>NUCLEOTIDE SEQUENCE</scope>
    <source>
        <tissue evidence="2">Leaf</tissue>
    </source>
</reference>
<proteinExistence type="predicted"/>
<dbReference type="PANTHER" id="PTHR36078">
    <property type="entry name" value="BNACNNG21220D PROTEIN"/>
    <property type="match status" value="1"/>
</dbReference>
<sequence>MASSSPHSVPPPPSSPLSGSNSDDSATANPAVAPPAAPKVEAASENGNTKASEERPDLSHFDFLDSAEYRDKVKKYEADFTCRLMMKYFSNKNFYGGNIFDEKSTIDDQTIMSSKWHCAQTFVDPAKVVEEQNSNGSTSTSET</sequence>
<dbReference type="EMBL" id="GGEC01000673">
    <property type="protein sequence ID" value="MBW81156.1"/>
    <property type="molecule type" value="Transcribed_RNA"/>
</dbReference>
<evidence type="ECO:0000256" key="1">
    <source>
        <dbReference type="SAM" id="MobiDB-lite"/>
    </source>
</evidence>
<accession>A0A2P2IIU8</accession>
<dbReference type="AlphaFoldDB" id="A0A2P2IIU8"/>
<evidence type="ECO:0000313" key="2">
    <source>
        <dbReference type="EMBL" id="MBW81156.1"/>
    </source>
</evidence>
<feature type="compositionally biased region" description="Low complexity" evidence="1">
    <location>
        <begin position="16"/>
        <end position="31"/>
    </location>
</feature>